<evidence type="ECO:0000313" key="3">
    <source>
        <dbReference type="Proteomes" id="UP000504604"/>
    </source>
</evidence>
<dbReference type="KEGG" id="sind:105178313"/>
<feature type="domain" description="Spatacsin C-terminal" evidence="2">
    <location>
        <begin position="2835"/>
        <end position="3126"/>
    </location>
</feature>
<evidence type="ECO:0000313" key="5">
    <source>
        <dbReference type="RefSeq" id="XP_011100075.1"/>
    </source>
</evidence>
<evidence type="ECO:0000256" key="1">
    <source>
        <dbReference type="SAM" id="MobiDB-lite"/>
    </source>
</evidence>
<keyword evidence="3" id="KW-1185">Reference proteome</keyword>
<reference evidence="4 5" key="1">
    <citation type="submission" date="2025-04" db="UniProtKB">
        <authorList>
            <consortium name="RefSeq"/>
        </authorList>
    </citation>
    <scope>IDENTIFICATION</scope>
</reference>
<feature type="compositionally biased region" description="Basic and acidic residues" evidence="1">
    <location>
        <begin position="2535"/>
        <end position="2544"/>
    </location>
</feature>
<dbReference type="Pfam" id="PF14649">
    <property type="entry name" value="Spatacsin_C"/>
    <property type="match status" value="1"/>
</dbReference>
<evidence type="ECO:0000259" key="2">
    <source>
        <dbReference type="Pfam" id="PF14649"/>
    </source>
</evidence>
<feature type="region of interest" description="Disordered" evidence="1">
    <location>
        <begin position="200"/>
        <end position="227"/>
    </location>
</feature>
<feature type="region of interest" description="Disordered" evidence="1">
    <location>
        <begin position="2533"/>
        <end position="2583"/>
    </location>
</feature>
<dbReference type="RefSeq" id="XP_011100074.1">
    <property type="nucleotide sequence ID" value="XM_011101772.2"/>
</dbReference>
<proteinExistence type="predicted"/>
<dbReference type="OrthoDB" id="2018754at2759"/>
<name>A0A6I9UY63_SESIN</name>
<gene>
    <name evidence="4 5" type="primary">LOC105178313</name>
</gene>
<accession>A0A6I9UY63</accession>
<dbReference type="PANTHER" id="PTHR13650:SF0">
    <property type="entry name" value="SPATACSIN"/>
    <property type="match status" value="1"/>
</dbReference>
<dbReference type="PANTHER" id="PTHR13650">
    <property type="entry name" value="SPATACSIN"/>
    <property type="match status" value="1"/>
</dbReference>
<sequence>MDFNCHPDDDDLPVLHLRKWGPSEFPYNPSNFKEGFISPTRKSLLLLSYDSEALFLPLVKGRCMKDEDPEIIPDETFVNPTESGVPSISGSGENISGSGYADLDGGIGYASGLIFSGSTPAFISDIDSVAWGLCGDTFDRHEEASFQELLFLSGKEGVVVHAFSRFNESNEVIKPLQASVVGEGMWVEWGPSTMLSSSLDVQEESKSPLKASPERSNTFHPEAMEGGQSASPKIWMRTLLTKVETLTSGNTVCTRFPDRPSFPNNIVVSFRLFDQDSQFLDLLSHGSPTSVDQANGSMSVVHPFQNESDTSLSSSHLKLEDDSVTNSRSGAASCSYKCVKVFSNNSYQLVGFALSMINPRPLVASHVNDENYSNIRIAVAKIVTCGIQWVYAAKLDENVDKGPFEWTDFTFSHKFLICLSTSGLIAFYGSMTGKFLALLEVANIIGPGHCLSPQERKNDSNVLNQMHEKLWHRIGSFTRRFRRLFVFPHSSLLGVMDESGVTYVILPDAHVSEDLFSFENVLPYQHHLDLGLLTGWEVGGAEIGYQRVLFNNKSPRDISRLPVQGKNSYSLGSFPSYERLKNEDINIKNWRSNYDPYITSSSGARQIMNQKKFLVSDYRSCLMRKVFLPPCASSEDDVLCCSPFGITRITKRYGSEKKGCQVGHANLQLDFIVNDDVNYNMQSWETSSVEAVGCNFHGFLFLVTQKGLSVVLPSISVASIFFPVEAVGYSIPYCTGSTKCRAGNLMEISGIKKPWSPWKLEVLDKVLLYEGPEVAEKLCLENGWDLGISRIRRLQLALCYLEFDEIENSLETLMGVNLAVEGILRLLFAAVYLMSYKVSNDNEVSAASRLLALATGYATRVIRKYGLLQHKKAVVRPWDAGGNEGFALPLELTDKEHDEEGNTRSLKEMAQLLVIIRSLQGQLNAKLKRPGKPLTNNAGLPNLISADLSEDEAKGPVVSEDALLLNMPDRRETAHPPSATDLGNMETLALVSADTVGAKTTDFQNFDSAILVPGGSAFGKKTIQIENPKDMIARWELDNMDLKTVVKDALLSGRLPLAVLRLHLHNLNSSLPGSETHDTFNDVRVAGRAISYDLFVKGEIGLAITTLQKLGEDVETALKQLVFGTVRRSLRVQVAEEMKRYGYLGPHELKILEMVSLIERVYPCSSFFSTLATQQKELKRTSAEAALGEISLRLVHPLFKNLIILCGEIDGVVLGSWTTVDEQSVAAEVDDDSSHAAYWAAAVAWSDAWDQRVIDRILLDQPLLMGVNVLWESQLEYHVCHNDWLEVSKLLEVIPSYALSYGSLSIRLDDVHPASSIEYGEGIPGYNNYTNFLEELDAVCINVPSIRVFRFSANRTCSMWLRMLMEQQLAKKLIFLADYWPGTADIVPLLAQSGFMIDMHDDSFLDEANDSSSDSILVIGDASISPDTVQALHKVVIHFCSQYNLLNLLDIYLDLHSLAIDHDSLSFFLDAAGDNEWAKCLLLLRIKGREYDASFCNARAVASRNLIPGNKLNVLETDDIIQAVDDIAEGAGEMAALATLIFAPIPLQDCLSSGSVNRRCSSAQCTLENLRPALQRFPTLWNTLVAACFGQDPPCNNLVLKTKVSGYSDLLDYLNWREGVFFSSVRDTSILQMIPCWFPKAVRRLIQLYVQGPIGWQSLADSETEELSMLRDIYYIVNSSGHAQISATSWEASVQKHIEEELYASSLDGAEIGLEHYLHRGRALAALDHLLSARVHKLKSDDKHRGQSETPSSGQTNVQSDVQTLLAPIMESEESLLSSVIPLAIEHFDDTVLVASCAFLLELCGLSASTLRIDITALRRISSFYKSADNNHYRQLSPRGSVLLPTPAEFDVTESLARSLADDYLHKCSRNIMQKGDNQPSRALLLVLQHLEKASLPLASNGVTCGSWLSNGNGSGADLRSQQKATSQQWQLVTAFCQMHNIPLSTKYLAVLARDNDWVGFLSEAQVGKYPFETVIQVASKEFSDPRLKVHILTVLKSMQSRKKVSSANMDIAERRVGTLLSDENLYIPVELFGIIAECEKQERPGEALLLKAKNLCWSILAMIASCFPDVSPLSCLTVWLEITAARETSAIKVNDIASQIANNVRAAVEATNSLPASARTITFHYNRKNSKRRRLVGPIPEESLALAASQVSKGSGVSKTQGVIYDKEVEKLGDEDTILSTDSNGMATALSRMVAVLCEQHLFLPLLQAFEIFLPSCSLLPFIRALQAFSQMRLSEASAHLGSFSIRIKEESPHTQPHWEREGKIGNSWTISTAVKAADAMLLTCPSPYEKRGLLRLLAATDFGDGGSTATRYGQLCWKIDMAEPSLRSDECPLLGNETFDDASLLSALEKNGYWEQARSWAKQLEASGEPRWKSAANHVTEMQAEAMVAECKEFLWDVPEERVALWSHCQTLFIRYSFPAMQAGQFFLKHAEAAEKDIPARELHEILLLALQWLSGTITQSNPFYPLHHLREIETRVWLLAVESEAQMKSEGEDSLTYATREPGAGKGSNLIDRTASIITKMDNHINAVSLKSSDKNDRENSQPHVRINQTVDSSFSTTAGGSTKTKRRAKGFGSSKKPLSDTVDKKFESEYTPHNLRDDTQFLDEHFKIDASLSRWEERVGPAELERAVLSLLDFGQTTAARQLQNKLSPENTPSEFLLVDAALKLAALSTPSDKAFMSELDDEVRWVIESYNLPTDSWVIDPLKVLESLATILMEGSGRRLCRRIISVVKAANVLGLTFAEAFEKQPIELLQLLSLKAQDSFEEANLLVRTHSMPAASIAQILAESFLKGLLAAHRGGYMDSQKEEGPAPLLWRFSDFLKWAELCPSDSEIGHALMRLVITGQEIPHACEVELLILSHHFYKLSACLDGVDVLVALAATRVEAYVWEGDFSCLARLITGVGNFHALNFILGILIENGQLDLLLQKYSAAADANSGTAEAVRGFRMAVLTSLKQFNPNDLDAFAMVYNHFDMKHETASLLELRARQSSQQWFYRYDKDQNEDLLQSMRYYIEAAEVHSSVDAGNNTRRACAQASLVSLQIRMPDTKWLDLSETNARRILVEQSRFQEALIVAEAYGLNQPSEWALVLWEQMLNPELTEQFVAEFVAVLPLQPSMLVELARFYRSEMQARGDQSQFSVWLTGGGLPADWAKYLGRSFRCLLKRTRDFRLKLHLATTATGFDDVIDACNRELDKVPENAGPLILRKGHGGAYLPLM</sequence>
<dbReference type="RefSeq" id="XP_011100075.1">
    <property type="nucleotide sequence ID" value="XM_011101773.2"/>
</dbReference>
<organism evidence="3 5">
    <name type="scientific">Sesamum indicum</name>
    <name type="common">Oriental sesame</name>
    <name type="synonym">Sesamum orientale</name>
    <dbReference type="NCBI Taxonomy" id="4182"/>
    <lineage>
        <taxon>Eukaryota</taxon>
        <taxon>Viridiplantae</taxon>
        <taxon>Streptophyta</taxon>
        <taxon>Embryophyta</taxon>
        <taxon>Tracheophyta</taxon>
        <taxon>Spermatophyta</taxon>
        <taxon>Magnoliopsida</taxon>
        <taxon>eudicotyledons</taxon>
        <taxon>Gunneridae</taxon>
        <taxon>Pentapetalae</taxon>
        <taxon>asterids</taxon>
        <taxon>lamiids</taxon>
        <taxon>Lamiales</taxon>
        <taxon>Pedaliaceae</taxon>
        <taxon>Sesamum</taxon>
    </lineage>
</organism>
<evidence type="ECO:0000313" key="4">
    <source>
        <dbReference type="RefSeq" id="XP_011100074.1"/>
    </source>
</evidence>
<dbReference type="Proteomes" id="UP000504604">
    <property type="component" value="Linkage group LG15"/>
</dbReference>
<dbReference type="InterPro" id="IPR028107">
    <property type="entry name" value="Spatacsin_C_dom"/>
</dbReference>
<dbReference type="GO" id="GO:0005737">
    <property type="term" value="C:cytoplasm"/>
    <property type="evidence" value="ECO:0007669"/>
    <property type="project" value="TreeGrafter"/>
</dbReference>
<dbReference type="InterPro" id="IPR028103">
    <property type="entry name" value="Spatacsin"/>
</dbReference>
<dbReference type="GeneID" id="105178313"/>
<feature type="compositionally biased region" description="Polar residues" evidence="1">
    <location>
        <begin position="2550"/>
        <end position="2566"/>
    </location>
</feature>
<protein>
    <submittedName>
        <fullName evidence="4 5">Uncharacterized protein LOC105178313</fullName>
    </submittedName>
</protein>